<dbReference type="PROSITE" id="PS51379">
    <property type="entry name" value="4FE4S_FER_2"/>
    <property type="match status" value="1"/>
</dbReference>
<sequence>MKNLGIAGAGVGAAALAAPAFTDLDNMMSDDSAEVKRPWWIKKLELEHPTVEIDWTAMKRYDCRMQTQVPWVNVQYVGKDAWLAMRAKATEVANKNLGQKGSTLRDIALSSGSNSNIHGDYGTESTFTGKKTAKTPEEVGLPMWSGTPEENTRILRSAASFFGAARIGISELGTASADARKLVYTYFRGNASNDKFIDSWPPPLTDCRQVVMEDIDPGYDDGKVIHIPNKELWKVSVMVPQDKDAWRTAMADAPSSIASAANTSRYRNYNTVKLCLQDFLRGLGYIGYGTDESGRQLVPSESSAVMGGIAEMARHSDAAIDPEYGANMGYWTLITDMPLAPDRPIDAGIFRFCHTCHKCADACPSGSISQDSEPTWDVPNFGRPQPNTFNNPGKKLFWTDQHCCVMYRNVYGCRICRPVCTFHVNSGAMAHQVIRATLATTPLFNGLFWSMAKPFGYGLKDSDKWWDMDLPTLGYDSTVMSFNGGYKK</sequence>
<keyword evidence="6" id="KW-0472">Membrane</keyword>
<dbReference type="EMBL" id="KF138992">
    <property type="protein sequence ID" value="AGY78798.1"/>
    <property type="molecule type" value="Genomic_DNA"/>
</dbReference>
<protein>
    <submittedName>
        <fullName evidence="8">Putative reductive dehalogenase subunit A</fullName>
    </submittedName>
</protein>
<proteinExistence type="predicted"/>
<keyword evidence="5" id="KW-0411">Iron-sulfur</keyword>
<evidence type="ECO:0000256" key="6">
    <source>
        <dbReference type="ARBA" id="ARBA00023136"/>
    </source>
</evidence>
<name>U5S185_9BACT</name>
<dbReference type="NCBIfam" id="TIGR02486">
    <property type="entry name" value="RDH"/>
    <property type="match status" value="1"/>
</dbReference>
<dbReference type="Pfam" id="PF13486">
    <property type="entry name" value="Dehalogenase"/>
    <property type="match status" value="1"/>
</dbReference>
<keyword evidence="3" id="KW-0732">Signal</keyword>
<dbReference type="PROSITE" id="PS00198">
    <property type="entry name" value="4FE4S_FER_1"/>
    <property type="match status" value="1"/>
</dbReference>
<feature type="non-terminal residue" evidence="8">
    <location>
        <position position="1"/>
    </location>
</feature>
<evidence type="ECO:0000256" key="1">
    <source>
        <dbReference type="ARBA" id="ARBA00004196"/>
    </source>
</evidence>
<organism evidence="8">
    <name type="scientific">bacterium enrichment culture clone WBC-2_407_ORF_2</name>
    <dbReference type="NCBI Taxonomy" id="1412222"/>
    <lineage>
        <taxon>Bacteria</taxon>
        <taxon>environmental samples</taxon>
    </lineage>
</organism>
<dbReference type="InterPro" id="IPR028894">
    <property type="entry name" value="RDH_dom"/>
</dbReference>
<dbReference type="InterPro" id="IPR017896">
    <property type="entry name" value="4Fe4S_Fe-S-bd"/>
</dbReference>
<comment type="subcellular location">
    <subcellularLocation>
        <location evidence="1">Cell envelope</location>
    </subcellularLocation>
</comment>
<dbReference type="GO" id="GO:0046872">
    <property type="term" value="F:metal ion binding"/>
    <property type="evidence" value="ECO:0007669"/>
    <property type="project" value="UniProtKB-KW"/>
</dbReference>
<accession>U5S185</accession>
<reference evidence="8" key="1">
    <citation type="journal article" date="2013" name="Front. Microbiol.">
        <title>Diversity of reductive dehalogenase genes from environmental samples and enrichment cultures identified with degenerate primer PCR screens.</title>
        <authorList>
            <person name="Hug L.A."/>
            <person name="Edwards E.A."/>
        </authorList>
    </citation>
    <scope>NUCLEOTIDE SEQUENCE</scope>
</reference>
<dbReference type="AlphaFoldDB" id="U5S185"/>
<dbReference type="GO" id="GO:0051536">
    <property type="term" value="F:iron-sulfur cluster binding"/>
    <property type="evidence" value="ECO:0007669"/>
    <property type="project" value="UniProtKB-KW"/>
</dbReference>
<dbReference type="SUPFAM" id="SSF54862">
    <property type="entry name" value="4Fe-4S ferredoxins"/>
    <property type="match status" value="1"/>
</dbReference>
<evidence type="ECO:0000256" key="5">
    <source>
        <dbReference type="ARBA" id="ARBA00023014"/>
    </source>
</evidence>
<dbReference type="InterPro" id="IPR017900">
    <property type="entry name" value="4Fe4S_Fe_S_CS"/>
</dbReference>
<evidence type="ECO:0000256" key="3">
    <source>
        <dbReference type="ARBA" id="ARBA00022729"/>
    </source>
</evidence>
<evidence type="ECO:0000313" key="8">
    <source>
        <dbReference type="EMBL" id="AGY78798.1"/>
    </source>
</evidence>
<evidence type="ECO:0000259" key="7">
    <source>
        <dbReference type="PROSITE" id="PS51379"/>
    </source>
</evidence>
<evidence type="ECO:0000256" key="4">
    <source>
        <dbReference type="ARBA" id="ARBA00023004"/>
    </source>
</evidence>
<gene>
    <name evidence="8" type="primary">rdhA</name>
</gene>
<dbReference type="GO" id="GO:0030313">
    <property type="term" value="C:cell envelope"/>
    <property type="evidence" value="ECO:0007669"/>
    <property type="project" value="UniProtKB-SubCell"/>
</dbReference>
<dbReference type="Pfam" id="PF13484">
    <property type="entry name" value="Fer4_16"/>
    <property type="match status" value="1"/>
</dbReference>
<dbReference type="InterPro" id="IPR012832">
    <property type="entry name" value="RDH"/>
</dbReference>
<feature type="domain" description="4Fe-4S ferredoxin-type" evidence="7">
    <location>
        <begin position="341"/>
        <end position="373"/>
    </location>
</feature>
<keyword evidence="2" id="KW-0479">Metal-binding</keyword>
<keyword evidence="4" id="KW-0408">Iron</keyword>
<evidence type="ECO:0000256" key="2">
    <source>
        <dbReference type="ARBA" id="ARBA00022723"/>
    </source>
</evidence>